<feature type="region of interest" description="Disordered" evidence="1">
    <location>
        <begin position="35"/>
        <end position="307"/>
    </location>
</feature>
<sequence>MRKGSFLDAPEGPQSSLAQLDTGVHLPCAAGSAWRLQGADQEPETPLRPFRSWSNPPRTRRGCRVTALAGRRPRTRPAGAQVPDLAGPGRYPGKPRTRPRGRPTVPPAAGRGAQQGREDGWAEDSSPDPSFTNDGLHLREANTRDTNRDPQPLPGRRFRGFGPAPRRHWSGRKGAGPDGGARSLQAAEAGRAAQTAGPTEEAPAGPRRPQGQRELARRPYLGSGLGSSRPTAQRPQIGRQSPVPGPRRSAYREAAEASSTPPRAQQVRRGRRSEVAPRPPATPTGGADPEPRPPLAVGAAAERMRTR</sequence>
<organism evidence="2 3">
    <name type="scientific">Mustela putorius furo</name>
    <name type="common">European domestic ferret</name>
    <name type="synonym">Mustela furo</name>
    <dbReference type="NCBI Taxonomy" id="9669"/>
    <lineage>
        <taxon>Eukaryota</taxon>
        <taxon>Metazoa</taxon>
        <taxon>Chordata</taxon>
        <taxon>Craniata</taxon>
        <taxon>Vertebrata</taxon>
        <taxon>Euteleostomi</taxon>
        <taxon>Mammalia</taxon>
        <taxon>Eutheria</taxon>
        <taxon>Laurasiatheria</taxon>
        <taxon>Carnivora</taxon>
        <taxon>Caniformia</taxon>
        <taxon>Musteloidea</taxon>
        <taxon>Mustelidae</taxon>
        <taxon>Mustelinae</taxon>
        <taxon>Mustela</taxon>
    </lineage>
</organism>
<feature type="compositionally biased region" description="Low complexity" evidence="1">
    <location>
        <begin position="66"/>
        <end position="80"/>
    </location>
</feature>
<dbReference type="RefSeq" id="XP_044919360.1">
    <property type="nucleotide sequence ID" value="XM_045063425.1"/>
</dbReference>
<feature type="compositionally biased region" description="Low complexity" evidence="1">
    <location>
        <begin position="181"/>
        <end position="197"/>
    </location>
</feature>
<evidence type="ECO:0000313" key="2">
    <source>
        <dbReference type="Proteomes" id="UP000000715"/>
    </source>
</evidence>
<dbReference type="GeneID" id="123387264"/>
<protein>
    <submittedName>
        <fullName evidence="3">Translation initiation factor IF-2-like</fullName>
    </submittedName>
</protein>
<feature type="region of interest" description="Disordered" evidence="1">
    <location>
        <begin position="1"/>
        <end position="20"/>
    </location>
</feature>
<keyword evidence="2" id="KW-1185">Reference proteome</keyword>
<evidence type="ECO:0000256" key="1">
    <source>
        <dbReference type="SAM" id="MobiDB-lite"/>
    </source>
</evidence>
<gene>
    <name evidence="3" type="primary">LOC123387264</name>
</gene>
<feature type="compositionally biased region" description="Basic and acidic residues" evidence="1">
    <location>
        <begin position="136"/>
        <end position="148"/>
    </location>
</feature>
<dbReference type="AlphaFoldDB" id="A0A8U0R7Y4"/>
<accession>A0A8U0R7Y4</accession>
<proteinExistence type="predicted"/>
<name>A0A8U0R7Y4_MUSPF</name>
<reference evidence="3" key="1">
    <citation type="submission" date="2025-08" db="UniProtKB">
        <authorList>
            <consortium name="RefSeq"/>
        </authorList>
    </citation>
    <scope>IDENTIFICATION</scope>
    <source>
        <tissue evidence="3">Brain</tissue>
    </source>
</reference>
<dbReference type="Proteomes" id="UP000000715">
    <property type="component" value="Unplaced"/>
</dbReference>
<evidence type="ECO:0000313" key="3">
    <source>
        <dbReference type="RefSeq" id="XP_044919360.1"/>
    </source>
</evidence>